<evidence type="ECO:0000256" key="1">
    <source>
        <dbReference type="ARBA" id="ARBA00001933"/>
    </source>
</evidence>
<dbReference type="STRING" id="6412.T1G5K0"/>
<sequence length="479" mass="54690">MDSKEFRQRGREMVDYIADYFENIEQRRVFPDVQPGYLKELVPSEPPQCPDSWDNIMKDIDKAILPGVTHWQHPHFHAFYPWTQSYPSILADFLVDALSSAGFSWASCPASTELEIAVMDWLANMLGLPEKFHHCRGAGGGVTQNSAGECLIVSMLAARHNALKHLSSIYPNEDAAVLLSKLVIYHSKLAHSCVEKAGMVLLIKTKGLDFDDKHSLRGHTLETAIEDDERKGLYPFFVLATLGTTPVGSFDNIQEIGEVCNRRRIWLHVDAAYAGSSFICPEMRTQMNGIKNVNSLNINLHKWMLMNSESSAIWIDDKKVLIETMAIEPLYLQHHLSENFLSSKKNWSISLCRKFRSLKIWAVIRSYGISGLQRHIRNHCKLAKYFESLMLSDSRFQVIGTVNLGLVCFKLKNNHLTEKLLSTLNSSGKMYLVPAAVNEDFIIRYVICYEKMNERLIEESWNIIRNLASEILNQNYEEK</sequence>
<dbReference type="InterPro" id="IPR015424">
    <property type="entry name" value="PyrdxlP-dep_Trfase"/>
</dbReference>
<dbReference type="GO" id="GO:0006520">
    <property type="term" value="P:amino acid metabolic process"/>
    <property type="evidence" value="ECO:0007669"/>
    <property type="project" value="InterPro"/>
</dbReference>
<accession>T1G5K0</accession>
<dbReference type="GO" id="GO:0005737">
    <property type="term" value="C:cytoplasm"/>
    <property type="evidence" value="ECO:0000318"/>
    <property type="project" value="GO_Central"/>
</dbReference>
<dbReference type="InterPro" id="IPR010977">
    <property type="entry name" value="Aromatic_deC"/>
</dbReference>
<dbReference type="AlphaFoldDB" id="T1G5K0"/>
<dbReference type="EnsemblMetazoa" id="HelroT84539">
    <property type="protein sequence ID" value="HelroP84539"/>
    <property type="gene ID" value="HelroG84539"/>
</dbReference>
<evidence type="ECO:0000256" key="4">
    <source>
        <dbReference type="ARBA" id="ARBA00022898"/>
    </source>
</evidence>
<evidence type="ECO:0000256" key="3">
    <source>
        <dbReference type="ARBA" id="ARBA00022793"/>
    </source>
</evidence>
<dbReference type="Pfam" id="PF00282">
    <property type="entry name" value="Pyridoxal_deC"/>
    <property type="match status" value="1"/>
</dbReference>
<evidence type="ECO:0000256" key="5">
    <source>
        <dbReference type="ARBA" id="ARBA00023239"/>
    </source>
</evidence>
<dbReference type="OrthoDB" id="639767at2759"/>
<dbReference type="GeneID" id="20216347"/>
<evidence type="ECO:0000256" key="2">
    <source>
        <dbReference type="ARBA" id="ARBA00009533"/>
    </source>
</evidence>
<dbReference type="Proteomes" id="UP000015101">
    <property type="component" value="Unassembled WGS sequence"/>
</dbReference>
<comment type="cofactor">
    <cofactor evidence="1 6 7">
        <name>pyridoxal 5'-phosphate</name>
        <dbReference type="ChEBI" id="CHEBI:597326"/>
    </cofactor>
</comment>
<dbReference type="FunFam" id="1.20.1340.10:FF:000001">
    <property type="entry name" value="Histidine decarboxylase"/>
    <property type="match status" value="1"/>
</dbReference>
<dbReference type="OMA" id="ETIVCDW"/>
<evidence type="ECO:0000256" key="7">
    <source>
        <dbReference type="RuleBase" id="RU000382"/>
    </source>
</evidence>
<keyword evidence="5 7" id="KW-0456">Lyase</keyword>
<evidence type="ECO:0000313" key="9">
    <source>
        <dbReference type="EnsemblMetazoa" id="HelroP84539"/>
    </source>
</evidence>
<dbReference type="RefSeq" id="XP_009023334.1">
    <property type="nucleotide sequence ID" value="XM_009025086.1"/>
</dbReference>
<dbReference type="CTD" id="20216347"/>
<dbReference type="Gene3D" id="1.20.1340.10">
    <property type="entry name" value="dopa decarboxylase, N-terminal domain"/>
    <property type="match status" value="1"/>
</dbReference>
<evidence type="ECO:0008006" key="11">
    <source>
        <dbReference type="Google" id="ProtNLM"/>
    </source>
</evidence>
<dbReference type="EMBL" id="AMQM01005870">
    <property type="status" value="NOT_ANNOTATED_CDS"/>
    <property type="molecule type" value="Genomic_DNA"/>
</dbReference>
<dbReference type="InterPro" id="IPR015422">
    <property type="entry name" value="PyrdxlP-dep_Trfase_small"/>
</dbReference>
<proteinExistence type="inferred from homology"/>
<keyword evidence="10" id="KW-1185">Reference proteome</keyword>
<dbReference type="Gene3D" id="3.40.640.10">
    <property type="entry name" value="Type I PLP-dependent aspartate aminotransferase-like (Major domain)"/>
    <property type="match status" value="1"/>
</dbReference>
<dbReference type="GO" id="GO:0016831">
    <property type="term" value="F:carboxy-lyase activity"/>
    <property type="evidence" value="ECO:0000318"/>
    <property type="project" value="GO_Central"/>
</dbReference>
<dbReference type="SUPFAM" id="SSF53383">
    <property type="entry name" value="PLP-dependent transferases"/>
    <property type="match status" value="1"/>
</dbReference>
<dbReference type="eggNOG" id="KOG0628">
    <property type="taxonomic scope" value="Eukaryota"/>
</dbReference>
<dbReference type="InParanoid" id="T1G5K0"/>
<dbReference type="GO" id="GO:0019752">
    <property type="term" value="P:carboxylic acid metabolic process"/>
    <property type="evidence" value="ECO:0007669"/>
    <property type="project" value="InterPro"/>
</dbReference>
<feature type="modified residue" description="N6-(pyridoxal phosphate)lysine" evidence="6">
    <location>
        <position position="302"/>
    </location>
</feature>
<dbReference type="InterPro" id="IPR015421">
    <property type="entry name" value="PyrdxlP-dep_Trfase_major"/>
</dbReference>
<dbReference type="KEGG" id="hro:HELRODRAFT_84539"/>
<dbReference type="PANTHER" id="PTHR11999:SF70">
    <property type="entry name" value="MIP05841P"/>
    <property type="match status" value="1"/>
</dbReference>
<evidence type="ECO:0000313" key="8">
    <source>
        <dbReference type="EMBL" id="ESN98403.1"/>
    </source>
</evidence>
<organism evidence="9 10">
    <name type="scientific">Helobdella robusta</name>
    <name type="common">Californian leech</name>
    <dbReference type="NCBI Taxonomy" id="6412"/>
    <lineage>
        <taxon>Eukaryota</taxon>
        <taxon>Metazoa</taxon>
        <taxon>Spiralia</taxon>
        <taxon>Lophotrochozoa</taxon>
        <taxon>Annelida</taxon>
        <taxon>Clitellata</taxon>
        <taxon>Hirudinea</taxon>
        <taxon>Rhynchobdellida</taxon>
        <taxon>Glossiphoniidae</taxon>
        <taxon>Helobdella</taxon>
    </lineage>
</organism>
<dbReference type="PANTHER" id="PTHR11999">
    <property type="entry name" value="GROUP II PYRIDOXAL-5-PHOSPHATE DECARBOXYLASE"/>
    <property type="match status" value="1"/>
</dbReference>
<name>T1G5K0_HELRO</name>
<protein>
    <recommendedName>
        <fullName evidence="11">Aromatic-L-amino-acid decarboxylase</fullName>
    </recommendedName>
</protein>
<comment type="similarity">
    <text evidence="2 7">Belongs to the group II decarboxylase family.</text>
</comment>
<dbReference type="GO" id="GO:0030170">
    <property type="term" value="F:pyridoxal phosphate binding"/>
    <property type="evidence" value="ECO:0007669"/>
    <property type="project" value="InterPro"/>
</dbReference>
<dbReference type="HOGENOM" id="CLU_011856_3_1_1"/>
<reference evidence="10" key="1">
    <citation type="submission" date="2012-12" db="EMBL/GenBank/DDBJ databases">
        <authorList>
            <person name="Hellsten U."/>
            <person name="Grimwood J."/>
            <person name="Chapman J.A."/>
            <person name="Shapiro H."/>
            <person name="Aerts A."/>
            <person name="Otillar R.P."/>
            <person name="Terry A.Y."/>
            <person name="Boore J.L."/>
            <person name="Simakov O."/>
            <person name="Marletaz F."/>
            <person name="Cho S.-J."/>
            <person name="Edsinger-Gonzales E."/>
            <person name="Havlak P."/>
            <person name="Kuo D.-H."/>
            <person name="Larsson T."/>
            <person name="Lv J."/>
            <person name="Arendt D."/>
            <person name="Savage R."/>
            <person name="Osoegawa K."/>
            <person name="de Jong P."/>
            <person name="Lindberg D.R."/>
            <person name="Seaver E.C."/>
            <person name="Weisblat D.A."/>
            <person name="Putnam N.H."/>
            <person name="Grigoriev I.V."/>
            <person name="Rokhsar D.S."/>
        </authorList>
    </citation>
    <scope>NUCLEOTIDE SEQUENCE</scope>
</reference>
<dbReference type="EMBL" id="KB097144">
    <property type="protein sequence ID" value="ESN98403.1"/>
    <property type="molecule type" value="Genomic_DNA"/>
</dbReference>
<dbReference type="InterPro" id="IPR002129">
    <property type="entry name" value="PyrdxlP-dep_de-COase"/>
</dbReference>
<evidence type="ECO:0000313" key="10">
    <source>
        <dbReference type="Proteomes" id="UP000015101"/>
    </source>
</evidence>
<reference evidence="8 10" key="2">
    <citation type="journal article" date="2013" name="Nature">
        <title>Insights into bilaterian evolution from three spiralian genomes.</title>
        <authorList>
            <person name="Simakov O."/>
            <person name="Marletaz F."/>
            <person name="Cho S.J."/>
            <person name="Edsinger-Gonzales E."/>
            <person name="Havlak P."/>
            <person name="Hellsten U."/>
            <person name="Kuo D.H."/>
            <person name="Larsson T."/>
            <person name="Lv J."/>
            <person name="Arendt D."/>
            <person name="Savage R."/>
            <person name="Osoegawa K."/>
            <person name="de Jong P."/>
            <person name="Grimwood J."/>
            <person name="Chapman J.A."/>
            <person name="Shapiro H."/>
            <person name="Aerts A."/>
            <person name="Otillar R.P."/>
            <person name="Terry A.Y."/>
            <person name="Boore J.L."/>
            <person name="Grigoriev I.V."/>
            <person name="Lindberg D.R."/>
            <person name="Seaver E.C."/>
            <person name="Weisblat D.A."/>
            <person name="Putnam N.H."/>
            <person name="Rokhsar D.S."/>
        </authorList>
    </citation>
    <scope>NUCLEOTIDE SEQUENCE</scope>
</reference>
<reference evidence="9" key="3">
    <citation type="submission" date="2015-06" db="UniProtKB">
        <authorList>
            <consortium name="EnsemblMetazoa"/>
        </authorList>
    </citation>
    <scope>IDENTIFICATION</scope>
</reference>
<keyword evidence="4 6" id="KW-0663">Pyridoxal phosphate</keyword>
<evidence type="ECO:0000256" key="6">
    <source>
        <dbReference type="PIRSR" id="PIRSR602129-50"/>
    </source>
</evidence>
<keyword evidence="3" id="KW-0210">Decarboxylase</keyword>
<dbReference type="Gene3D" id="3.90.1150.10">
    <property type="entry name" value="Aspartate Aminotransferase, domain 1"/>
    <property type="match status" value="1"/>
</dbReference>
<dbReference type="PRINTS" id="PR00800">
    <property type="entry name" value="YHDCRBOXLASE"/>
</dbReference>
<gene>
    <name evidence="9" type="primary">20216347</name>
    <name evidence="8" type="ORF">HELRODRAFT_84539</name>
</gene>